<evidence type="ECO:0000313" key="10">
    <source>
        <dbReference type="EMBL" id="BAJ63563.1"/>
    </source>
</evidence>
<dbReference type="SMART" id="SM00862">
    <property type="entry name" value="Trans_reg_C"/>
    <property type="match status" value="1"/>
</dbReference>
<dbReference type="RefSeq" id="WP_013559945.1">
    <property type="nucleotide sequence ID" value="NC_014960.1"/>
</dbReference>
<dbReference type="STRING" id="926569.ANT_15350"/>
<dbReference type="CDD" id="cd00383">
    <property type="entry name" value="trans_reg_C"/>
    <property type="match status" value="1"/>
</dbReference>
<dbReference type="CDD" id="cd17574">
    <property type="entry name" value="REC_OmpR"/>
    <property type="match status" value="1"/>
</dbReference>
<dbReference type="HOGENOM" id="CLU_000445_30_4_0"/>
<accession>E8N549</accession>
<dbReference type="InterPro" id="IPR036388">
    <property type="entry name" value="WH-like_DNA-bd_sf"/>
</dbReference>
<reference evidence="10 11" key="1">
    <citation type="submission" date="2010-12" db="EMBL/GenBank/DDBJ databases">
        <title>Whole genome sequence of Anaerolinea thermophila UNI-1.</title>
        <authorList>
            <person name="Narita-Yamada S."/>
            <person name="Kishi E."/>
            <person name="Watanabe Y."/>
            <person name="Takasaki K."/>
            <person name="Ankai A."/>
            <person name="Oguchi A."/>
            <person name="Fukui S."/>
            <person name="Takahashi M."/>
            <person name="Yashiro I."/>
            <person name="Hosoyama A."/>
            <person name="Sekiguchi Y."/>
            <person name="Hanada S."/>
            <person name="Fujita N."/>
        </authorList>
    </citation>
    <scope>NUCLEOTIDE SEQUENCE [LARGE SCALE GENOMIC DNA]</scope>
    <source>
        <strain evidence="11">DSM 14523 / JCM 11388 / NBRC 100420 / UNI-1</strain>
    </source>
</reference>
<dbReference type="SUPFAM" id="SSF52172">
    <property type="entry name" value="CheY-like"/>
    <property type="match status" value="1"/>
</dbReference>
<keyword evidence="4 7" id="KW-0238">DNA-binding</keyword>
<dbReference type="GO" id="GO:0032993">
    <property type="term" value="C:protein-DNA complex"/>
    <property type="evidence" value="ECO:0007669"/>
    <property type="project" value="TreeGrafter"/>
</dbReference>
<evidence type="ECO:0000256" key="6">
    <source>
        <dbReference type="PROSITE-ProRule" id="PRU00169"/>
    </source>
</evidence>
<evidence type="ECO:0000256" key="1">
    <source>
        <dbReference type="ARBA" id="ARBA00022553"/>
    </source>
</evidence>
<dbReference type="Gene3D" id="3.40.50.2300">
    <property type="match status" value="1"/>
</dbReference>
<feature type="modified residue" description="4-aspartylphosphate" evidence="6">
    <location>
        <position position="59"/>
    </location>
</feature>
<dbReference type="PANTHER" id="PTHR48111">
    <property type="entry name" value="REGULATOR OF RPOS"/>
    <property type="match status" value="1"/>
</dbReference>
<dbReference type="KEGG" id="atm:ANT_15350"/>
<dbReference type="PROSITE" id="PS50110">
    <property type="entry name" value="RESPONSE_REGULATORY"/>
    <property type="match status" value="1"/>
</dbReference>
<dbReference type="PROSITE" id="PS51755">
    <property type="entry name" value="OMPR_PHOB"/>
    <property type="match status" value="1"/>
</dbReference>
<dbReference type="InterPro" id="IPR001789">
    <property type="entry name" value="Sig_transdc_resp-reg_receiver"/>
</dbReference>
<dbReference type="OrthoDB" id="9790442at2"/>
<dbReference type="FunFam" id="3.40.50.2300:FF:000001">
    <property type="entry name" value="DNA-binding response regulator PhoB"/>
    <property type="match status" value="1"/>
</dbReference>
<dbReference type="Proteomes" id="UP000008922">
    <property type="component" value="Chromosome"/>
</dbReference>
<dbReference type="Pfam" id="PF00486">
    <property type="entry name" value="Trans_reg_C"/>
    <property type="match status" value="1"/>
</dbReference>
<gene>
    <name evidence="10" type="ordered locus">ANT_15350</name>
</gene>
<dbReference type="EMBL" id="AP012029">
    <property type="protein sequence ID" value="BAJ63563.1"/>
    <property type="molecule type" value="Genomic_DNA"/>
</dbReference>
<dbReference type="GO" id="GO:0006355">
    <property type="term" value="P:regulation of DNA-templated transcription"/>
    <property type="evidence" value="ECO:0007669"/>
    <property type="project" value="InterPro"/>
</dbReference>
<name>E8N549_ANATU</name>
<proteinExistence type="predicted"/>
<evidence type="ECO:0000256" key="3">
    <source>
        <dbReference type="ARBA" id="ARBA00023015"/>
    </source>
</evidence>
<evidence type="ECO:0000256" key="2">
    <source>
        <dbReference type="ARBA" id="ARBA00023012"/>
    </source>
</evidence>
<dbReference type="GO" id="GO:0000156">
    <property type="term" value="F:phosphorelay response regulator activity"/>
    <property type="evidence" value="ECO:0007669"/>
    <property type="project" value="TreeGrafter"/>
</dbReference>
<dbReference type="InterPro" id="IPR039420">
    <property type="entry name" value="WalR-like"/>
</dbReference>
<evidence type="ECO:0000256" key="7">
    <source>
        <dbReference type="PROSITE-ProRule" id="PRU01091"/>
    </source>
</evidence>
<dbReference type="InterPro" id="IPR011006">
    <property type="entry name" value="CheY-like_superfamily"/>
</dbReference>
<dbReference type="PANTHER" id="PTHR48111:SF22">
    <property type="entry name" value="REGULATOR OF RPOS"/>
    <property type="match status" value="1"/>
</dbReference>
<evidence type="ECO:0000259" key="9">
    <source>
        <dbReference type="PROSITE" id="PS51755"/>
    </source>
</evidence>
<keyword evidence="11" id="KW-1185">Reference proteome</keyword>
<dbReference type="eggNOG" id="COG0745">
    <property type="taxonomic scope" value="Bacteria"/>
</dbReference>
<feature type="domain" description="OmpR/PhoB-type" evidence="9">
    <location>
        <begin position="130"/>
        <end position="225"/>
    </location>
</feature>
<dbReference type="SMART" id="SM00448">
    <property type="entry name" value="REC"/>
    <property type="match status" value="1"/>
</dbReference>
<evidence type="ECO:0000256" key="4">
    <source>
        <dbReference type="ARBA" id="ARBA00023125"/>
    </source>
</evidence>
<feature type="domain" description="Response regulatory" evidence="8">
    <location>
        <begin position="10"/>
        <end position="123"/>
    </location>
</feature>
<sequence>MQEKDSGPLTILLVEDDPAIIQLVALGLRMEKFEVITAIDGREGFQLFLEKKPDLLIVDWMLPKMDGITLCRKIRELSDLPIIIITAKDAVQDRVEGLDTGADDYLVKPFHLDELLARVRARLRRRLPISHQLIFSDLSFDLETHEFFRGKRLLHFTATEQKVLELFLRHPRQVLSKETILEKVWGYDFGGDANIVEQYIRSIRQKLGEPNLIQTIRGLGYSLREEQE</sequence>
<keyword evidence="1 6" id="KW-0597">Phosphoprotein</keyword>
<keyword evidence="3" id="KW-0805">Transcription regulation</keyword>
<keyword evidence="5" id="KW-0804">Transcription</keyword>
<dbReference type="InterPro" id="IPR001867">
    <property type="entry name" value="OmpR/PhoB-type_DNA-bd"/>
</dbReference>
<feature type="DNA-binding region" description="OmpR/PhoB-type" evidence="7">
    <location>
        <begin position="130"/>
        <end position="225"/>
    </location>
</feature>
<dbReference type="Gene3D" id="6.10.250.690">
    <property type="match status" value="1"/>
</dbReference>
<evidence type="ECO:0000256" key="5">
    <source>
        <dbReference type="ARBA" id="ARBA00023163"/>
    </source>
</evidence>
<organism evidence="10 11">
    <name type="scientific">Anaerolinea thermophila (strain DSM 14523 / JCM 11388 / NBRC 100420 / UNI-1)</name>
    <dbReference type="NCBI Taxonomy" id="926569"/>
    <lineage>
        <taxon>Bacteria</taxon>
        <taxon>Bacillati</taxon>
        <taxon>Chloroflexota</taxon>
        <taxon>Anaerolineae</taxon>
        <taxon>Anaerolineales</taxon>
        <taxon>Anaerolineaceae</taxon>
        <taxon>Anaerolinea</taxon>
    </lineage>
</organism>
<dbReference type="AlphaFoldDB" id="E8N549"/>
<evidence type="ECO:0000259" key="8">
    <source>
        <dbReference type="PROSITE" id="PS50110"/>
    </source>
</evidence>
<dbReference type="FunCoup" id="E8N549">
    <property type="interactions" value="209"/>
</dbReference>
<dbReference type="GO" id="GO:0000976">
    <property type="term" value="F:transcription cis-regulatory region binding"/>
    <property type="evidence" value="ECO:0007669"/>
    <property type="project" value="TreeGrafter"/>
</dbReference>
<protein>
    <submittedName>
        <fullName evidence="10">OmpR family two-component response regulator</fullName>
    </submittedName>
</protein>
<dbReference type="Pfam" id="PF00072">
    <property type="entry name" value="Response_reg"/>
    <property type="match status" value="1"/>
</dbReference>
<dbReference type="Gene3D" id="1.10.10.10">
    <property type="entry name" value="Winged helix-like DNA-binding domain superfamily/Winged helix DNA-binding domain"/>
    <property type="match status" value="1"/>
</dbReference>
<keyword evidence="2" id="KW-0902">Two-component regulatory system</keyword>
<evidence type="ECO:0000313" key="11">
    <source>
        <dbReference type="Proteomes" id="UP000008922"/>
    </source>
</evidence>
<dbReference type="InParanoid" id="E8N549"/>
<dbReference type="GO" id="GO:0005829">
    <property type="term" value="C:cytosol"/>
    <property type="evidence" value="ECO:0007669"/>
    <property type="project" value="TreeGrafter"/>
</dbReference>